<dbReference type="PANTHER" id="PTHR43024">
    <property type="entry name" value="UDP-N-ACETYLMURAMOYL-TRIPEPTIDE--D-ALANYL-D-ALANINE LIGASE"/>
    <property type="match status" value="1"/>
</dbReference>
<keyword evidence="1" id="KW-0436">Ligase</keyword>
<evidence type="ECO:0000256" key="1">
    <source>
        <dbReference type="ARBA" id="ARBA00022598"/>
    </source>
</evidence>
<gene>
    <name evidence="6" type="ORF">COU08_04295</name>
</gene>
<evidence type="ECO:0000256" key="3">
    <source>
        <dbReference type="ARBA" id="ARBA00022840"/>
    </source>
</evidence>
<feature type="domain" description="Mur ligase central" evidence="5">
    <location>
        <begin position="107"/>
        <end position="264"/>
    </location>
</feature>
<dbReference type="InterPro" id="IPR013221">
    <property type="entry name" value="Mur_ligase_cen"/>
</dbReference>
<dbReference type="InterPro" id="IPR036615">
    <property type="entry name" value="Mur_ligase_C_dom_sf"/>
</dbReference>
<keyword evidence="2" id="KW-0547">Nucleotide-binding</keyword>
<evidence type="ECO:0000259" key="5">
    <source>
        <dbReference type="Pfam" id="PF08245"/>
    </source>
</evidence>
<sequence>MKKRALLKWILRTLARKTIQKYEPLVIGITGSVGKTSTKTAIGVVLTHKFNTRFSQESHNNEFGFPLGIIASWSKKELKLVSKEEPGGVRRIRKVMFYATAIGRGVLSLLFGNKKRYPEQLVLEYGADKPGDIDYLLNIARPEIAVVSAIGKVPVHVEHYENPEAVAYEKGKLVSATKKGGKVILNYDDEYMHAMSSRTKNEVITFGTTEGAMMRFLNVKTSTNNLIPTGITFDLEYRGASTSVQLKGCLGSPHAYAAAAAAAVGVALNMKLAEIAEALKEYKAIRHRMEIKKGVEGSIIIDDSYNASPLSTRAALEAVKQLSAKRKIGVLGDMLEIGSYATKEHEVVGRHASDALKIIVTIGTEAHHIVEGAIKNGTPKENIKSVETIEEAENYLKNLIKEGDLVLIKASRAIGLERLVERLTLKEKH</sequence>
<evidence type="ECO:0008006" key="8">
    <source>
        <dbReference type="Google" id="ProtNLM"/>
    </source>
</evidence>
<organism evidence="6 7">
    <name type="scientific">Candidatus Harrisonbacteria bacterium CG10_big_fil_rev_8_21_14_0_10_42_17</name>
    <dbReference type="NCBI Taxonomy" id="1974584"/>
    <lineage>
        <taxon>Bacteria</taxon>
        <taxon>Candidatus Harrisoniibacteriota</taxon>
    </lineage>
</organism>
<proteinExistence type="predicted"/>
<dbReference type="InterPro" id="IPR036565">
    <property type="entry name" value="Mur-like_cat_sf"/>
</dbReference>
<dbReference type="Pfam" id="PF02875">
    <property type="entry name" value="Mur_ligase_C"/>
    <property type="match status" value="1"/>
</dbReference>
<evidence type="ECO:0000313" key="6">
    <source>
        <dbReference type="EMBL" id="PIT92046.1"/>
    </source>
</evidence>
<dbReference type="EMBL" id="PFBA01000035">
    <property type="protein sequence ID" value="PIT92046.1"/>
    <property type="molecule type" value="Genomic_DNA"/>
</dbReference>
<comment type="caution">
    <text evidence="6">The sequence shown here is derived from an EMBL/GenBank/DDBJ whole genome shotgun (WGS) entry which is preliminary data.</text>
</comment>
<dbReference type="GO" id="GO:0005524">
    <property type="term" value="F:ATP binding"/>
    <property type="evidence" value="ECO:0007669"/>
    <property type="project" value="UniProtKB-KW"/>
</dbReference>
<dbReference type="Proteomes" id="UP000228635">
    <property type="component" value="Unassembled WGS sequence"/>
</dbReference>
<dbReference type="SUPFAM" id="SSF53623">
    <property type="entry name" value="MurD-like peptide ligases, catalytic domain"/>
    <property type="match status" value="1"/>
</dbReference>
<dbReference type="InterPro" id="IPR004101">
    <property type="entry name" value="Mur_ligase_C"/>
</dbReference>
<keyword evidence="3" id="KW-0067">ATP-binding</keyword>
<dbReference type="InterPro" id="IPR051046">
    <property type="entry name" value="MurCDEF_CellWall_CoF430Synth"/>
</dbReference>
<feature type="domain" description="Mur ligase C-terminal" evidence="4">
    <location>
        <begin position="287"/>
        <end position="412"/>
    </location>
</feature>
<dbReference type="AlphaFoldDB" id="A0A2M6WH34"/>
<evidence type="ECO:0000259" key="4">
    <source>
        <dbReference type="Pfam" id="PF02875"/>
    </source>
</evidence>
<name>A0A2M6WH34_9BACT</name>
<dbReference type="Pfam" id="PF08245">
    <property type="entry name" value="Mur_ligase_M"/>
    <property type="match status" value="1"/>
</dbReference>
<reference evidence="7" key="1">
    <citation type="submission" date="2017-09" db="EMBL/GenBank/DDBJ databases">
        <title>Depth-based differentiation of microbial function through sediment-hosted aquifers and enrichment of novel symbionts in the deep terrestrial subsurface.</title>
        <authorList>
            <person name="Probst A.J."/>
            <person name="Ladd B."/>
            <person name="Jarett J.K."/>
            <person name="Geller-Mcgrath D.E."/>
            <person name="Sieber C.M.K."/>
            <person name="Emerson J.B."/>
            <person name="Anantharaman K."/>
            <person name="Thomas B.C."/>
            <person name="Malmstrom R."/>
            <person name="Stieglmeier M."/>
            <person name="Klingl A."/>
            <person name="Woyke T."/>
            <person name="Ryan C.M."/>
            <person name="Banfield J.F."/>
        </authorList>
    </citation>
    <scope>NUCLEOTIDE SEQUENCE [LARGE SCALE GENOMIC DNA]</scope>
</reference>
<evidence type="ECO:0000313" key="7">
    <source>
        <dbReference type="Proteomes" id="UP000228635"/>
    </source>
</evidence>
<protein>
    <recommendedName>
        <fullName evidence="8">UDP-N-acetylmuramoyl-tripeptide--D-alanyl-D-alanine ligase</fullName>
    </recommendedName>
</protein>
<dbReference type="SUPFAM" id="SSF53244">
    <property type="entry name" value="MurD-like peptide ligases, peptide-binding domain"/>
    <property type="match status" value="1"/>
</dbReference>
<dbReference type="GO" id="GO:0016881">
    <property type="term" value="F:acid-amino acid ligase activity"/>
    <property type="evidence" value="ECO:0007669"/>
    <property type="project" value="InterPro"/>
</dbReference>
<dbReference type="PANTHER" id="PTHR43024:SF1">
    <property type="entry name" value="UDP-N-ACETYLMURAMOYL-TRIPEPTIDE--D-ALANYL-D-ALANINE LIGASE"/>
    <property type="match status" value="1"/>
</dbReference>
<accession>A0A2M6WH34</accession>
<evidence type="ECO:0000256" key="2">
    <source>
        <dbReference type="ARBA" id="ARBA00022741"/>
    </source>
</evidence>
<dbReference type="Gene3D" id="3.90.190.20">
    <property type="entry name" value="Mur ligase, C-terminal domain"/>
    <property type="match status" value="1"/>
</dbReference>
<dbReference type="Gene3D" id="3.40.1190.10">
    <property type="entry name" value="Mur-like, catalytic domain"/>
    <property type="match status" value="1"/>
</dbReference>